<keyword evidence="2" id="KW-1185">Reference proteome</keyword>
<dbReference type="RefSeq" id="WP_121923648.1">
    <property type="nucleotide sequence ID" value="NZ_REFO01000015.1"/>
</dbReference>
<accession>A0A3M0B919</accession>
<dbReference type="InterPro" id="IPR021973">
    <property type="entry name" value="SprA-related"/>
</dbReference>
<dbReference type="EMBL" id="REFO01000015">
    <property type="protein sequence ID" value="RMA93066.1"/>
    <property type="molecule type" value="Genomic_DNA"/>
</dbReference>
<gene>
    <name evidence="1" type="ORF">CLV39_1546</name>
</gene>
<comment type="caution">
    <text evidence="1">The sequence shown here is derived from an EMBL/GenBank/DDBJ whole genome shotgun (WGS) entry which is preliminary data.</text>
</comment>
<evidence type="ECO:0000313" key="1">
    <source>
        <dbReference type="EMBL" id="RMA93066.1"/>
    </source>
</evidence>
<organism evidence="1 2">
    <name type="scientific">Hydrogenothermus marinus</name>
    <dbReference type="NCBI Taxonomy" id="133270"/>
    <lineage>
        <taxon>Bacteria</taxon>
        <taxon>Pseudomonadati</taxon>
        <taxon>Aquificota</taxon>
        <taxon>Aquificia</taxon>
        <taxon>Aquificales</taxon>
        <taxon>Hydrogenothermaceae</taxon>
        <taxon>Hydrogenothermus</taxon>
    </lineage>
</organism>
<evidence type="ECO:0000313" key="2">
    <source>
        <dbReference type="Proteomes" id="UP000280842"/>
    </source>
</evidence>
<dbReference type="OrthoDB" id="14118at2"/>
<dbReference type="Pfam" id="PF12118">
    <property type="entry name" value="SprA-related"/>
    <property type="match status" value="1"/>
</dbReference>
<protein>
    <submittedName>
        <fullName evidence="1">SprA family protein</fullName>
    </submittedName>
</protein>
<proteinExistence type="predicted"/>
<reference evidence="1 2" key="1">
    <citation type="submission" date="2018-10" db="EMBL/GenBank/DDBJ databases">
        <title>Genomic Encyclopedia of Archaeal and Bacterial Type Strains, Phase II (KMG-II): from individual species to whole genera.</title>
        <authorList>
            <person name="Goeker M."/>
        </authorList>
    </citation>
    <scope>NUCLEOTIDE SEQUENCE [LARGE SCALE GENOMIC DNA]</scope>
    <source>
        <strain evidence="1 2">VM1</strain>
    </source>
</reference>
<dbReference type="AlphaFoldDB" id="A0A3M0B919"/>
<dbReference type="Proteomes" id="UP000280842">
    <property type="component" value="Unassembled WGS sequence"/>
</dbReference>
<name>A0A3M0B919_9AQUI</name>
<sequence length="161" mass="18033">MQVNNISFPYIYAPDFNKIDRSKEFTSTHISSKTSIKQQKINQIINELKTIERKVIAHELAHKTVGGELAGSVHYQYVKGPDGKMYIVGGEVPIYFKEGKTAEETIKIAEKIRAAALAPADPSPQDLKVAAKATMLEIKARMELSSEKNFNQKKNKISIRV</sequence>